<dbReference type="RefSeq" id="WP_094394108.1">
    <property type="nucleotide sequence ID" value="NZ_CP059343.1"/>
</dbReference>
<evidence type="ECO:0000313" key="3">
    <source>
        <dbReference type="EMBL" id="QMS57290.1"/>
    </source>
</evidence>
<feature type="region of interest" description="Disordered" evidence="1">
    <location>
        <begin position="1"/>
        <end position="84"/>
    </location>
</feature>
<feature type="compositionally biased region" description="Low complexity" evidence="1">
    <location>
        <begin position="241"/>
        <end position="257"/>
    </location>
</feature>
<dbReference type="Proteomes" id="UP000216825">
    <property type="component" value="Chromosome"/>
</dbReference>
<dbReference type="EMBL" id="CP059343">
    <property type="protein sequence ID" value="QMS57290.1"/>
    <property type="molecule type" value="Genomic_DNA"/>
</dbReference>
<sequence length="343" mass="34674">MSTPPEKNDGPGTPQNCPWATHPATGEHERLAPPAPMIELDSPVSSEPVKPLGPRRLARLQREMAEHAREIQDAERANRSTGVDDALLAKQQRLADLAVRAAAANQQDRDAAQRALAQSGDAGSPEASGSEASGAAAPGAVVPGTATPRAGAPRGTDPATGALVDAAPDAAATSWPASPVDYGPGPATTQIPIYTAPERRATASAGPGPASDAESPVSQARPSSEGERAPTLATSDHDGTRAAAGTSAASGSDADTAPGSTASARTAGENTAGERAPGDAASSSVEDSHHAPPGRPVRAVDAEGLELLEPGAYKSRGGWMRWLLVLLLLVVAALAVVLIMFIL</sequence>
<gene>
    <name evidence="3" type="ORF">CIB50_0002024</name>
</gene>
<keyword evidence="2" id="KW-0812">Transmembrane</keyword>
<protein>
    <submittedName>
        <fullName evidence="3">Uncharacterized protein</fullName>
    </submittedName>
</protein>
<feature type="transmembrane region" description="Helical" evidence="2">
    <location>
        <begin position="322"/>
        <end position="342"/>
    </location>
</feature>
<keyword evidence="4" id="KW-1185">Reference proteome</keyword>
<feature type="compositionally biased region" description="Low complexity" evidence="1">
    <location>
        <begin position="159"/>
        <end position="178"/>
    </location>
</feature>
<evidence type="ECO:0000256" key="2">
    <source>
        <dbReference type="SAM" id="Phobius"/>
    </source>
</evidence>
<feature type="compositionally biased region" description="Low complexity" evidence="1">
    <location>
        <begin position="113"/>
        <end position="148"/>
    </location>
</feature>
<feature type="compositionally biased region" description="Basic and acidic residues" evidence="1">
    <location>
        <begin position="60"/>
        <end position="78"/>
    </location>
</feature>
<reference evidence="3" key="1">
    <citation type="submission" date="2017-08" db="EMBL/GenBank/DDBJ databases">
        <authorList>
            <person name="Minaev M."/>
            <person name="Kurbakov K.A."/>
            <person name="Solodovnikova G.I."/>
            <person name="Kuznetsova O.A."/>
            <person name="Lisitsyn A.B."/>
        </authorList>
    </citation>
    <scope>NUCLEOTIDE SEQUENCE</scope>
    <source>
        <strain evidence="3">80</strain>
    </source>
</reference>
<reference evidence="3" key="2">
    <citation type="submission" date="2020-07" db="EMBL/GenBank/DDBJ databases">
        <title>Genome of starter culture bacteria Kocuria salsicia reveals its technological properties and safety for usage in meat industry.</title>
        <authorList>
            <person name="Michael M."/>
            <person name="Konstantin K."/>
            <person name="Evgenii K."/>
            <person name="Galina S."/>
            <person name="Oksana K."/>
            <person name="Andrei L."/>
        </authorList>
    </citation>
    <scope>NUCLEOTIDE SEQUENCE [LARGE SCALE GENOMIC DNA]</scope>
    <source>
        <strain evidence="3">80</strain>
    </source>
</reference>
<evidence type="ECO:0000313" key="4">
    <source>
        <dbReference type="Proteomes" id="UP000216825"/>
    </source>
</evidence>
<accession>A0A7D7KZD3</accession>
<keyword evidence="2" id="KW-1133">Transmembrane helix</keyword>
<evidence type="ECO:0000256" key="1">
    <source>
        <dbReference type="SAM" id="MobiDB-lite"/>
    </source>
</evidence>
<keyword evidence="2" id="KW-0472">Membrane</keyword>
<name>A0A7D7KZD3_KOCVA</name>
<dbReference type="AlphaFoldDB" id="A0A7D7KZD3"/>
<feature type="region of interest" description="Disordered" evidence="1">
    <location>
        <begin position="101"/>
        <end position="297"/>
    </location>
</feature>
<organism evidence="3 4">
    <name type="scientific">Kocuria varians</name>
    <name type="common">Micrococcus varians</name>
    <dbReference type="NCBI Taxonomy" id="1272"/>
    <lineage>
        <taxon>Bacteria</taxon>
        <taxon>Bacillati</taxon>
        <taxon>Actinomycetota</taxon>
        <taxon>Actinomycetes</taxon>
        <taxon>Micrococcales</taxon>
        <taxon>Micrococcaceae</taxon>
        <taxon>Kocuria</taxon>
    </lineage>
</organism>
<proteinExistence type="predicted"/>
<dbReference type="KEGG" id="kvr:CIB50_0002024"/>